<dbReference type="InterPro" id="IPR050957">
    <property type="entry name" value="BMP_lipoprotein"/>
</dbReference>
<name>A0A937X5U7_9BACT</name>
<evidence type="ECO:0000313" key="8">
    <source>
        <dbReference type="EMBL" id="MBM3274900.1"/>
    </source>
</evidence>
<evidence type="ECO:0000256" key="4">
    <source>
        <dbReference type="ARBA" id="ARBA00022729"/>
    </source>
</evidence>
<reference evidence="8 9" key="1">
    <citation type="submission" date="2019-03" db="EMBL/GenBank/DDBJ databases">
        <title>Lake Tanganyika Metagenome-Assembled Genomes (MAGs).</title>
        <authorList>
            <person name="Tran P."/>
        </authorList>
    </citation>
    <scope>NUCLEOTIDE SEQUENCE [LARGE SCALE GENOMIC DNA]</scope>
    <source>
        <strain evidence="8">K_DeepCast_65m_m2_236</strain>
    </source>
</reference>
<dbReference type="CDD" id="cd06354">
    <property type="entry name" value="PBP1_PrnA-like"/>
    <property type="match status" value="1"/>
</dbReference>
<proteinExistence type="inferred from homology"/>
<accession>A0A937X5U7</accession>
<comment type="subcellular location">
    <subcellularLocation>
        <location evidence="1">Cell membrane</location>
        <topology evidence="1">Lipid-anchor</topology>
    </subcellularLocation>
</comment>
<gene>
    <name evidence="8" type="ORF">FJZ00_07090</name>
</gene>
<dbReference type="Gene3D" id="3.40.50.2300">
    <property type="match status" value="2"/>
</dbReference>
<evidence type="ECO:0000256" key="5">
    <source>
        <dbReference type="ARBA" id="ARBA00023136"/>
    </source>
</evidence>
<evidence type="ECO:0000256" key="1">
    <source>
        <dbReference type="ARBA" id="ARBA00004193"/>
    </source>
</evidence>
<evidence type="ECO:0000313" key="9">
    <source>
        <dbReference type="Proteomes" id="UP000703893"/>
    </source>
</evidence>
<keyword evidence="3" id="KW-1003">Cell membrane</keyword>
<organism evidence="8 9">
    <name type="scientific">Candidatus Tanganyikabacteria bacterium</name>
    <dbReference type="NCBI Taxonomy" id="2961651"/>
    <lineage>
        <taxon>Bacteria</taxon>
        <taxon>Bacillati</taxon>
        <taxon>Candidatus Sericytochromatia</taxon>
        <taxon>Candidatus Tanganyikabacteria</taxon>
    </lineage>
</organism>
<dbReference type="PANTHER" id="PTHR34296:SF2">
    <property type="entry name" value="ABC TRANSPORTER GUANOSINE-BINDING PROTEIN NUPN"/>
    <property type="match status" value="1"/>
</dbReference>
<keyword evidence="4" id="KW-0732">Signal</keyword>
<dbReference type="InterPro" id="IPR003760">
    <property type="entry name" value="PnrA-like"/>
</dbReference>
<keyword evidence="5" id="KW-0472">Membrane</keyword>
<dbReference type="InterPro" id="IPR028082">
    <property type="entry name" value="Peripla_BP_I"/>
</dbReference>
<comment type="similarity">
    <text evidence="2">Belongs to the BMP lipoprotein family.</text>
</comment>
<evidence type="ECO:0000256" key="6">
    <source>
        <dbReference type="ARBA" id="ARBA00023288"/>
    </source>
</evidence>
<dbReference type="Pfam" id="PF02608">
    <property type="entry name" value="Bmp"/>
    <property type="match status" value="1"/>
</dbReference>
<dbReference type="EMBL" id="VGJX01000369">
    <property type="protein sequence ID" value="MBM3274900.1"/>
    <property type="molecule type" value="Genomic_DNA"/>
</dbReference>
<evidence type="ECO:0000256" key="2">
    <source>
        <dbReference type="ARBA" id="ARBA00008610"/>
    </source>
</evidence>
<evidence type="ECO:0000259" key="7">
    <source>
        <dbReference type="Pfam" id="PF02608"/>
    </source>
</evidence>
<evidence type="ECO:0000256" key="3">
    <source>
        <dbReference type="ARBA" id="ARBA00022475"/>
    </source>
</evidence>
<dbReference type="PANTHER" id="PTHR34296">
    <property type="entry name" value="TRANSCRIPTIONAL ACTIVATOR PROTEIN MED"/>
    <property type="match status" value="1"/>
</dbReference>
<dbReference type="AlphaFoldDB" id="A0A937X5U7"/>
<feature type="domain" description="ABC transporter substrate-binding protein PnrA-like" evidence="7">
    <location>
        <begin position="3"/>
        <end position="264"/>
    </location>
</feature>
<comment type="caution">
    <text evidence="8">The sequence shown here is derived from an EMBL/GenBank/DDBJ whole genome shotgun (WGS) entry which is preliminary data.</text>
</comment>
<keyword evidence="6" id="KW-0449">Lipoprotein</keyword>
<dbReference type="GO" id="GO:0005886">
    <property type="term" value="C:plasma membrane"/>
    <property type="evidence" value="ECO:0007669"/>
    <property type="project" value="UniProtKB-SubCell"/>
</dbReference>
<sequence length="300" mass="31644">MKVGLVTDVGGLNDGSFNMLAGQGLKRAKQELKIKSGVIESKQLTDYEKNLSQLATSKYDLVISVGFMMGDATKKVAARFPGTKFAIIDFNYPQAIPNVAGITFAEEQAGYLAGALAALETKSGKVGFVGGMDVPVIHRFKIGYEEGAKAVGKKVKVLSGYTGKFDDPAKGREVATAQYQQGADIVFHASGQCGLGVIDAAKAAKKLAIGVDADQSKIAPDYVLSSAMKRVDLAVYQVISDVHTGQYKGGNRKLSLKDDAVGLAPFYGHKVAPATQKKLDELRAGLSSGKIKISLGKAAH</sequence>
<dbReference type="SUPFAM" id="SSF53822">
    <property type="entry name" value="Periplasmic binding protein-like I"/>
    <property type="match status" value="1"/>
</dbReference>
<protein>
    <submittedName>
        <fullName evidence="8">BMP family ABC transporter substrate-binding protein</fullName>
    </submittedName>
</protein>
<dbReference type="Proteomes" id="UP000703893">
    <property type="component" value="Unassembled WGS sequence"/>
</dbReference>